<dbReference type="Proteomes" id="UP000650424">
    <property type="component" value="Unassembled WGS sequence"/>
</dbReference>
<keyword evidence="2" id="KW-0732">Signal</keyword>
<feature type="compositionally biased region" description="Gly residues" evidence="1">
    <location>
        <begin position="265"/>
        <end position="275"/>
    </location>
</feature>
<dbReference type="SUPFAM" id="SSF117281">
    <property type="entry name" value="Kelch motif"/>
    <property type="match status" value="1"/>
</dbReference>
<feature type="region of interest" description="Disordered" evidence="1">
    <location>
        <begin position="263"/>
        <end position="282"/>
    </location>
</feature>
<dbReference type="RefSeq" id="WP_186948445.1">
    <property type="nucleotide sequence ID" value="NZ_JACOGF010000008.1"/>
</dbReference>
<proteinExistence type="predicted"/>
<dbReference type="InterPro" id="IPR006652">
    <property type="entry name" value="Kelch_1"/>
</dbReference>
<feature type="signal peptide" evidence="2">
    <location>
        <begin position="1"/>
        <end position="30"/>
    </location>
</feature>
<evidence type="ECO:0000313" key="3">
    <source>
        <dbReference type="EMBL" id="MBC3919183.1"/>
    </source>
</evidence>
<dbReference type="EMBL" id="JACOGF010000008">
    <property type="protein sequence ID" value="MBC3919183.1"/>
    <property type="molecule type" value="Genomic_DNA"/>
</dbReference>
<feature type="chain" id="PRO_5045129047" evidence="2">
    <location>
        <begin position="31"/>
        <end position="787"/>
    </location>
</feature>
<organism evidence="3 4">
    <name type="scientific">Undibacterium hunanense</name>
    <dbReference type="NCBI Taxonomy" id="2762292"/>
    <lineage>
        <taxon>Bacteria</taxon>
        <taxon>Pseudomonadati</taxon>
        <taxon>Pseudomonadota</taxon>
        <taxon>Betaproteobacteria</taxon>
        <taxon>Burkholderiales</taxon>
        <taxon>Oxalobacteraceae</taxon>
        <taxon>Undibacterium</taxon>
    </lineage>
</organism>
<evidence type="ECO:0000256" key="2">
    <source>
        <dbReference type="SAM" id="SignalP"/>
    </source>
</evidence>
<dbReference type="SMART" id="SM00612">
    <property type="entry name" value="Kelch"/>
    <property type="match status" value="1"/>
</dbReference>
<dbReference type="InterPro" id="IPR015915">
    <property type="entry name" value="Kelch-typ_b-propeller"/>
</dbReference>
<accession>A0ABR6ZTG4</accession>
<evidence type="ECO:0000256" key="1">
    <source>
        <dbReference type="SAM" id="MobiDB-lite"/>
    </source>
</evidence>
<dbReference type="Gene3D" id="2.120.10.80">
    <property type="entry name" value="Kelch-type beta propeller"/>
    <property type="match status" value="2"/>
</dbReference>
<comment type="caution">
    <text evidence="3">The sequence shown here is derived from an EMBL/GenBank/DDBJ whole genome shotgun (WGS) entry which is preliminary data.</text>
</comment>
<reference evidence="3 4" key="1">
    <citation type="submission" date="2020-08" db="EMBL/GenBank/DDBJ databases">
        <title>Novel species isolated from subtropical streams in China.</title>
        <authorList>
            <person name="Lu H."/>
        </authorList>
    </citation>
    <scope>NUCLEOTIDE SEQUENCE [LARGE SCALE GENOMIC DNA]</scope>
    <source>
        <strain evidence="3 4">CY18W</strain>
    </source>
</reference>
<sequence>MRIVSVLTSSPALRLAGLLFALQSATPVLADFPAPPPLAREQLLMKQETILQQLAAPLQMGDGSALFFNVGSGRQAVRVYPEQPERNQIIKLDIKGAANVSDKPDSHGAAVSEAGAWLVGAGVELLRPDGRIIRGKLSVPRFGPRVVALADGSIMVVGGRSWPDSKDMSNTVRVERLWLDANEQIQSEILPPLPVAVGNSDGSSGYRLLHLGKGRVMLCGAKYYSDNFLYEPQEKRWYALPEFGQQRVGPALSLLPDGRVWATGGSSGNGGGNSGGNAASTSEIWNPASRKWTPGPDLPVPMIEHSSVMLNEAPGRKATVLLAGGYFPSVLAWHPGDVGDKPVLVAQHAMQRQGAALIPLSNNRLAVISGRRARPNSDESWGRRSEGMSIVPLDLNASGKRDAAWIMQVDGGVAEHKGQLIFAGGQLRHSFTGSEDAVSTRLLEVVQLGTGLVRSLPALPVAADKAQLAWLNDGELLLHAESGEGQDMQWLGVLNAKTGAFRRLPKLPNFSYTMSDGVHNRMRLIGAQAGRGWLVGENAQVLWVSAKGVEVAPRLQRQRVQFVGRVLGDGRAIVAGGEVESEVVAARPADCVNCAPVYIGFGPNLPARRYEIFNPGDNNWNTSAPSRGVGGSHAILADGRVIKAGILTEKIRDAKTPDKIEEVRRPLLELSNPNGTAWRTLPWPDGLQPRDGDSIQLKTVINEDVSGMPSPYGSFVFLGLPGNSNSLTQWYWTREPGAADLRWLPLTSSMAPFGFISNEVDLKTTTADGKHLFAIGGHAGVAVVARP</sequence>
<evidence type="ECO:0000313" key="4">
    <source>
        <dbReference type="Proteomes" id="UP000650424"/>
    </source>
</evidence>
<protein>
    <submittedName>
        <fullName evidence="3">Uncharacterized protein</fullName>
    </submittedName>
</protein>
<gene>
    <name evidence="3" type="ORF">H8L32_16950</name>
</gene>
<keyword evidence="4" id="KW-1185">Reference proteome</keyword>
<name>A0ABR6ZTG4_9BURK</name>